<feature type="compositionally biased region" description="Pro residues" evidence="1">
    <location>
        <begin position="389"/>
        <end position="398"/>
    </location>
</feature>
<protein>
    <submittedName>
        <fullName evidence="2">Uncharacterized protein</fullName>
    </submittedName>
</protein>
<feature type="compositionally biased region" description="Polar residues" evidence="1">
    <location>
        <begin position="291"/>
        <end position="300"/>
    </location>
</feature>
<name>A0AAD1Z5U9_9LAMI</name>
<feature type="region of interest" description="Disordered" evidence="1">
    <location>
        <begin position="291"/>
        <end position="314"/>
    </location>
</feature>
<feature type="compositionally biased region" description="Pro residues" evidence="1">
    <location>
        <begin position="265"/>
        <end position="274"/>
    </location>
</feature>
<feature type="region of interest" description="Disordered" evidence="1">
    <location>
        <begin position="260"/>
        <end position="279"/>
    </location>
</feature>
<proteinExistence type="predicted"/>
<dbReference type="EMBL" id="OU503041">
    <property type="protein sequence ID" value="CAI9763454.1"/>
    <property type="molecule type" value="Genomic_DNA"/>
</dbReference>
<accession>A0AAD1Z5U9</accession>
<evidence type="ECO:0000313" key="2">
    <source>
        <dbReference type="EMBL" id="CAI9763454.1"/>
    </source>
</evidence>
<reference evidence="2" key="1">
    <citation type="submission" date="2023-05" db="EMBL/GenBank/DDBJ databases">
        <authorList>
            <person name="Huff M."/>
        </authorList>
    </citation>
    <scope>NUCLEOTIDE SEQUENCE</scope>
</reference>
<evidence type="ECO:0000313" key="3">
    <source>
        <dbReference type="Proteomes" id="UP000834106"/>
    </source>
</evidence>
<feature type="compositionally biased region" description="Polar residues" evidence="1">
    <location>
        <begin position="402"/>
        <end position="434"/>
    </location>
</feature>
<feature type="region of interest" description="Disordered" evidence="1">
    <location>
        <begin position="384"/>
        <end position="434"/>
    </location>
</feature>
<gene>
    <name evidence="2" type="ORF">FPE_LOCUS10884</name>
</gene>
<dbReference type="Proteomes" id="UP000834106">
    <property type="component" value="Chromosome 6"/>
</dbReference>
<dbReference type="AlphaFoldDB" id="A0AAD1Z5U9"/>
<evidence type="ECO:0000256" key="1">
    <source>
        <dbReference type="SAM" id="MobiDB-lite"/>
    </source>
</evidence>
<keyword evidence="3" id="KW-1185">Reference proteome</keyword>
<sequence>MVQEIHAELSRLASESFDQTSYSTTWIKDRTIGYFSLPGTGYSALNPSDYPNGERGIKDRGNRFCFKIGRLKQRKSICWLCCKEKAQLLQVVAQAQAEEPANMPKRLNEDHVTDLKASMSSTVTNIQPAQSTKKSAAAIAAEVVDKLAASSSSQYIMTCVLATFAAEEAKNAGLVKSSTSSTSFTSVFSTPMSKPVSDQTIFMPAQQPNPPQNNQYQPHVVRQPSIEGHVSNSYFLYHSLPKTSSQQYLQPPGRIVDSYDYGSLPPLPLRPPPETAADDSTATLMMGHQPSTLSQQQAGPSSTSSTSFTSVFSTPMSKPVSDQTIFMPTQQPNPPQNIQYQSHVVRQPSIEGHVSNSYSLYHSLPKTSSQQYLQPPGRIVELYDYGSLPPLPPRPPPETAADDSTATLMMGHQPSTLSQQQTGPVPQQPHATPS</sequence>
<organism evidence="2 3">
    <name type="scientific">Fraxinus pennsylvanica</name>
    <dbReference type="NCBI Taxonomy" id="56036"/>
    <lineage>
        <taxon>Eukaryota</taxon>
        <taxon>Viridiplantae</taxon>
        <taxon>Streptophyta</taxon>
        <taxon>Embryophyta</taxon>
        <taxon>Tracheophyta</taxon>
        <taxon>Spermatophyta</taxon>
        <taxon>Magnoliopsida</taxon>
        <taxon>eudicotyledons</taxon>
        <taxon>Gunneridae</taxon>
        <taxon>Pentapetalae</taxon>
        <taxon>asterids</taxon>
        <taxon>lamiids</taxon>
        <taxon>Lamiales</taxon>
        <taxon>Oleaceae</taxon>
        <taxon>Oleeae</taxon>
        <taxon>Fraxinus</taxon>
    </lineage>
</organism>
<feature type="compositionally biased region" description="Low complexity" evidence="1">
    <location>
        <begin position="301"/>
        <end position="314"/>
    </location>
</feature>